<dbReference type="NCBIfam" id="NF008528">
    <property type="entry name" value="PRK11463.1-2"/>
    <property type="match status" value="1"/>
</dbReference>
<evidence type="ECO:0000313" key="2">
    <source>
        <dbReference type="EMBL" id="NBI08174.1"/>
    </source>
</evidence>
<sequence>MLGKLILLFTVIPIVELFILFQIAEITSGFATVLLVIFTGVVGAYLAKSQGRIIILRIRTDLNRGKMPANELINGLCVLVGGALLLTPGIITDIVGFSLVIPLTRTIFKKYIKNKFSEKIRAGQVHFYYRDDD</sequence>
<dbReference type="Pfam" id="PF04186">
    <property type="entry name" value="FxsA"/>
    <property type="match status" value="1"/>
</dbReference>
<feature type="transmembrane region" description="Helical" evidence="1">
    <location>
        <begin position="30"/>
        <end position="47"/>
    </location>
</feature>
<dbReference type="RefSeq" id="WP_160198639.1">
    <property type="nucleotide sequence ID" value="NZ_QXXA01000023.1"/>
</dbReference>
<organism evidence="2 3">
    <name type="scientific">Senegalia massiliensis</name>
    <dbReference type="NCBI Taxonomy" id="1720316"/>
    <lineage>
        <taxon>Bacteria</taxon>
        <taxon>Bacillati</taxon>
        <taxon>Bacillota</taxon>
        <taxon>Clostridia</taxon>
        <taxon>Eubacteriales</taxon>
        <taxon>Clostridiaceae</taxon>
        <taxon>Senegalia</taxon>
    </lineage>
</organism>
<reference evidence="2 3" key="1">
    <citation type="submission" date="2018-08" db="EMBL/GenBank/DDBJ databases">
        <title>Murine metabolic-syndrome-specific gut microbial biobank.</title>
        <authorList>
            <person name="Liu C."/>
        </authorList>
    </citation>
    <scope>NUCLEOTIDE SEQUENCE [LARGE SCALE GENOMIC DNA]</scope>
    <source>
        <strain evidence="2 3">583</strain>
    </source>
</reference>
<name>A0A845R1N3_9CLOT</name>
<keyword evidence="1" id="KW-1133">Transmembrane helix</keyword>
<feature type="transmembrane region" description="Helical" evidence="1">
    <location>
        <begin position="5"/>
        <end position="24"/>
    </location>
</feature>
<feature type="transmembrane region" description="Helical" evidence="1">
    <location>
        <begin position="68"/>
        <end position="84"/>
    </location>
</feature>
<dbReference type="PANTHER" id="PTHR35335:SF1">
    <property type="entry name" value="UPF0716 PROTEIN FXSA"/>
    <property type="match status" value="1"/>
</dbReference>
<evidence type="ECO:0000313" key="3">
    <source>
        <dbReference type="Proteomes" id="UP000467132"/>
    </source>
</evidence>
<protein>
    <submittedName>
        <fullName evidence="2">FxsA family protein</fullName>
    </submittedName>
</protein>
<gene>
    <name evidence="2" type="ORF">D3Z33_15045</name>
</gene>
<dbReference type="Proteomes" id="UP000467132">
    <property type="component" value="Unassembled WGS sequence"/>
</dbReference>
<comment type="caution">
    <text evidence="2">The sequence shown here is derived from an EMBL/GenBank/DDBJ whole genome shotgun (WGS) entry which is preliminary data.</text>
</comment>
<keyword evidence="1" id="KW-0812">Transmembrane</keyword>
<keyword evidence="1" id="KW-0472">Membrane</keyword>
<accession>A0A845R1N3</accession>
<dbReference type="OrthoDB" id="9792788at2"/>
<dbReference type="PANTHER" id="PTHR35335">
    <property type="entry name" value="UPF0716 PROTEIN FXSA"/>
    <property type="match status" value="1"/>
</dbReference>
<keyword evidence="3" id="KW-1185">Reference proteome</keyword>
<evidence type="ECO:0000256" key="1">
    <source>
        <dbReference type="SAM" id="Phobius"/>
    </source>
</evidence>
<dbReference type="InterPro" id="IPR007313">
    <property type="entry name" value="FxsA"/>
</dbReference>
<proteinExistence type="predicted"/>
<dbReference type="GO" id="GO:0016020">
    <property type="term" value="C:membrane"/>
    <property type="evidence" value="ECO:0007669"/>
    <property type="project" value="InterPro"/>
</dbReference>
<dbReference type="EMBL" id="QXXA01000023">
    <property type="protein sequence ID" value="NBI08174.1"/>
    <property type="molecule type" value="Genomic_DNA"/>
</dbReference>
<dbReference type="AlphaFoldDB" id="A0A845R1N3"/>